<dbReference type="PANTHER" id="PTHR47870">
    <property type="entry name" value="CYTOCHROME C-TYPE BIOGENESIS PROTEIN CCMH"/>
    <property type="match status" value="1"/>
</dbReference>
<gene>
    <name evidence="10" type="ORF">E6K71_05375</name>
</gene>
<evidence type="ECO:0000256" key="3">
    <source>
        <dbReference type="ARBA" id="ARBA00022723"/>
    </source>
</evidence>
<dbReference type="Gene3D" id="1.10.8.640">
    <property type="entry name" value="Cytochrome C biogenesis protein"/>
    <property type="match status" value="1"/>
</dbReference>
<dbReference type="InterPro" id="IPR051263">
    <property type="entry name" value="C-type_cytochrome_biogenesis"/>
</dbReference>
<feature type="region of interest" description="Disordered" evidence="8">
    <location>
        <begin position="1"/>
        <end position="26"/>
    </location>
</feature>
<evidence type="ECO:0000256" key="5">
    <source>
        <dbReference type="ARBA" id="ARBA00023004"/>
    </source>
</evidence>
<protein>
    <recommendedName>
        <fullName evidence="6">Cytochrome c-type biogenesis protein</fullName>
    </recommendedName>
</protein>
<evidence type="ECO:0000259" key="9">
    <source>
        <dbReference type="Pfam" id="PF03918"/>
    </source>
</evidence>
<dbReference type="Pfam" id="PF03918">
    <property type="entry name" value="CcmH"/>
    <property type="match status" value="1"/>
</dbReference>
<evidence type="ECO:0000256" key="6">
    <source>
        <dbReference type="RuleBase" id="RU364112"/>
    </source>
</evidence>
<dbReference type="GO" id="GO:0046872">
    <property type="term" value="F:metal ion binding"/>
    <property type="evidence" value="ECO:0007669"/>
    <property type="project" value="UniProtKB-KW"/>
</dbReference>
<evidence type="ECO:0000256" key="7">
    <source>
        <dbReference type="SAM" id="Coils"/>
    </source>
</evidence>
<dbReference type="EMBL" id="VBOR01000059">
    <property type="protein sequence ID" value="TMQ49247.1"/>
    <property type="molecule type" value="Genomic_DNA"/>
</dbReference>
<dbReference type="AlphaFoldDB" id="A0A538SCZ9"/>
<evidence type="ECO:0000256" key="4">
    <source>
        <dbReference type="ARBA" id="ARBA00022729"/>
    </source>
</evidence>
<keyword evidence="5 6" id="KW-0408">Iron</keyword>
<keyword evidence="6" id="KW-0472">Membrane</keyword>
<keyword evidence="3 6" id="KW-0479">Metal-binding</keyword>
<dbReference type="GO" id="GO:0005886">
    <property type="term" value="C:plasma membrane"/>
    <property type="evidence" value="ECO:0007669"/>
    <property type="project" value="TreeGrafter"/>
</dbReference>
<proteinExistence type="inferred from homology"/>
<keyword evidence="6" id="KW-0812">Transmembrane</keyword>
<dbReference type="Proteomes" id="UP000316292">
    <property type="component" value="Unassembled WGS sequence"/>
</dbReference>
<comment type="similarity">
    <text evidence="1 6">Belongs to the CcmH/CycL/Ccl2/NrfF family.</text>
</comment>
<keyword evidence="6" id="KW-1133">Transmembrane helix</keyword>
<evidence type="ECO:0000313" key="11">
    <source>
        <dbReference type="Proteomes" id="UP000316292"/>
    </source>
</evidence>
<comment type="caution">
    <text evidence="10">The sequence shown here is derived from an EMBL/GenBank/DDBJ whole genome shotgun (WGS) entry which is preliminary data.</text>
</comment>
<dbReference type="PANTHER" id="PTHR47870:SF4">
    <property type="entry name" value="CYTOCHROME C-TYPE BIOGENESIS PROTEIN CYCH"/>
    <property type="match status" value="1"/>
</dbReference>
<evidence type="ECO:0000256" key="2">
    <source>
        <dbReference type="ARBA" id="ARBA00022617"/>
    </source>
</evidence>
<reference evidence="10 11" key="1">
    <citation type="journal article" date="2019" name="Nat. Microbiol.">
        <title>Mediterranean grassland soil C-N compound turnover is dependent on rainfall and depth, and is mediated by genomically divergent microorganisms.</title>
        <authorList>
            <person name="Diamond S."/>
            <person name="Andeer P.F."/>
            <person name="Li Z."/>
            <person name="Crits-Christoph A."/>
            <person name="Burstein D."/>
            <person name="Anantharaman K."/>
            <person name="Lane K.R."/>
            <person name="Thomas B.C."/>
            <person name="Pan C."/>
            <person name="Northen T.R."/>
            <person name="Banfield J.F."/>
        </authorList>
    </citation>
    <scope>NUCLEOTIDE SEQUENCE [LARGE SCALE GENOMIC DNA]</scope>
    <source>
        <strain evidence="10">WS_1</strain>
    </source>
</reference>
<keyword evidence="7" id="KW-0175">Coiled coil</keyword>
<feature type="transmembrane region" description="Helical" evidence="6">
    <location>
        <begin position="129"/>
        <end position="150"/>
    </location>
</feature>
<accession>A0A538SCZ9</accession>
<sequence>MGGRPHHGLRHAHRAERSDAAPPRGEAGPVRFLPAPLAFLVLISALLAGSAPLLAKEKDPAQEITSQLICPCSCGEVVSGCICETGMSMKAAVENGIKAGKSKQEIIGALVSQYGEVIRGAPKPEGFNLIVWIAPFAATLLGFAIAWLVLRRMVRRRSELATAAAGAGSPAARGTMPFPAVRGLEEDLDALRARAEKELRQMKQGREA</sequence>
<feature type="compositionally biased region" description="Basic residues" evidence="8">
    <location>
        <begin position="1"/>
        <end position="14"/>
    </location>
</feature>
<keyword evidence="4 6" id="KW-0732">Signal</keyword>
<dbReference type="InterPro" id="IPR038297">
    <property type="entry name" value="CcmH/CycL/NrfF/Ccl2_sf"/>
</dbReference>
<dbReference type="CDD" id="cd16378">
    <property type="entry name" value="CcmH_N"/>
    <property type="match status" value="1"/>
</dbReference>
<name>A0A538SCZ9_UNCEI</name>
<evidence type="ECO:0000313" key="10">
    <source>
        <dbReference type="EMBL" id="TMQ49247.1"/>
    </source>
</evidence>
<feature type="coiled-coil region" evidence="7">
    <location>
        <begin position="181"/>
        <end position="208"/>
    </location>
</feature>
<comment type="function">
    <text evidence="6">Possible subunit of a heme lyase.</text>
</comment>
<evidence type="ECO:0000256" key="8">
    <source>
        <dbReference type="SAM" id="MobiDB-lite"/>
    </source>
</evidence>
<keyword evidence="2 6" id="KW-0349">Heme</keyword>
<feature type="domain" description="CcmH/CycL/Ccl2/NrfF N-terminal" evidence="9">
    <location>
        <begin position="56"/>
        <end position="159"/>
    </location>
</feature>
<organism evidence="10 11">
    <name type="scientific">Eiseniibacteriota bacterium</name>
    <dbReference type="NCBI Taxonomy" id="2212470"/>
    <lineage>
        <taxon>Bacteria</taxon>
        <taxon>Candidatus Eiseniibacteriota</taxon>
    </lineage>
</organism>
<evidence type="ECO:0000256" key="1">
    <source>
        <dbReference type="ARBA" id="ARBA00010342"/>
    </source>
</evidence>
<dbReference type="InterPro" id="IPR005616">
    <property type="entry name" value="CcmH/CycL/Ccl2/NrfF_N"/>
</dbReference>